<accession>A0A9Q0RF07</accession>
<gene>
    <name evidence="3" type="ORF">M0811_00508</name>
</gene>
<keyword evidence="4" id="KW-1185">Reference proteome</keyword>
<sequence length="151" mass="18535">MDLNNNFFIEIEKNIKKLKSKKFKNEEKEQLNLLIEKTENLIEKIYNKLKPSFLKENTKEMNKKNSIILWKKIEELNSNLFLNEKENLKENLKEKENENLKRWYKIKFADCYENELDELRKEYELNNKQIEFLIESIEFGVTIFEDFDKEI</sequence>
<dbReference type="EMBL" id="JAPDFW010000059">
    <property type="protein sequence ID" value="KAJ5077188.1"/>
    <property type="molecule type" value="Genomic_DNA"/>
</dbReference>
<comment type="caution">
    <text evidence="3">The sequence shown here is derived from an EMBL/GenBank/DDBJ whole genome shotgun (WGS) entry which is preliminary data.</text>
</comment>
<evidence type="ECO:0000313" key="3">
    <source>
        <dbReference type="EMBL" id="KAJ5077188.1"/>
    </source>
</evidence>
<proteinExistence type="predicted"/>
<feature type="domain" description="Ribosome-assembly protein 3 C-terminal" evidence="2">
    <location>
        <begin position="107"/>
        <end position="144"/>
    </location>
</feature>
<evidence type="ECO:0000256" key="1">
    <source>
        <dbReference type="SAM" id="Coils"/>
    </source>
</evidence>
<keyword evidence="1" id="KW-0175">Coiled coil</keyword>
<feature type="coiled-coil region" evidence="1">
    <location>
        <begin position="78"/>
        <end position="136"/>
    </location>
</feature>
<feature type="coiled-coil region" evidence="1">
    <location>
        <begin position="21"/>
        <end position="48"/>
    </location>
</feature>
<organism evidence="3 4">
    <name type="scientific">Anaeramoeba ignava</name>
    <name type="common">Anaerobic marine amoeba</name>
    <dbReference type="NCBI Taxonomy" id="1746090"/>
    <lineage>
        <taxon>Eukaryota</taxon>
        <taxon>Metamonada</taxon>
        <taxon>Anaeramoebidae</taxon>
        <taxon>Anaeramoeba</taxon>
    </lineage>
</organism>
<dbReference type="InterPro" id="IPR028217">
    <property type="entry name" value="Rsa3_C"/>
</dbReference>
<evidence type="ECO:0000259" key="2">
    <source>
        <dbReference type="Pfam" id="PF14615"/>
    </source>
</evidence>
<dbReference type="OrthoDB" id="69550at2759"/>
<name>A0A9Q0RF07_ANAIG</name>
<dbReference type="AlphaFoldDB" id="A0A9Q0RF07"/>
<dbReference type="Proteomes" id="UP001149090">
    <property type="component" value="Unassembled WGS sequence"/>
</dbReference>
<reference evidence="3" key="1">
    <citation type="submission" date="2022-10" db="EMBL/GenBank/DDBJ databases">
        <title>Novel sulphate-reducing endosymbionts in the free-living metamonad Anaeramoeba.</title>
        <authorList>
            <person name="Jerlstrom-Hultqvist J."/>
            <person name="Cepicka I."/>
            <person name="Gallot-Lavallee L."/>
            <person name="Salas-Leiva D."/>
            <person name="Curtis B.A."/>
            <person name="Zahonova K."/>
            <person name="Pipaliya S."/>
            <person name="Dacks J."/>
            <person name="Roger A.J."/>
        </authorList>
    </citation>
    <scope>NUCLEOTIDE SEQUENCE</scope>
    <source>
        <strain evidence="3">BMAN</strain>
    </source>
</reference>
<evidence type="ECO:0000313" key="4">
    <source>
        <dbReference type="Proteomes" id="UP001149090"/>
    </source>
</evidence>
<protein>
    <submittedName>
        <fullName evidence="3">Ribosome assembly protein</fullName>
    </submittedName>
</protein>
<dbReference type="Pfam" id="PF14615">
    <property type="entry name" value="Rsa3"/>
    <property type="match status" value="1"/>
</dbReference>